<reference evidence="1" key="1">
    <citation type="journal article" date="2021" name="IMA Fungus">
        <title>Genomic characterization of three marine fungi, including Emericellopsis atlantica sp. nov. with signatures of a generalist lifestyle and marine biomass degradation.</title>
        <authorList>
            <person name="Hagestad O.C."/>
            <person name="Hou L."/>
            <person name="Andersen J.H."/>
            <person name="Hansen E.H."/>
            <person name="Altermark B."/>
            <person name="Li C."/>
            <person name="Kuhnert E."/>
            <person name="Cox R.J."/>
            <person name="Crous P.W."/>
            <person name="Spatafora J.W."/>
            <person name="Lail K."/>
            <person name="Amirebrahimi M."/>
            <person name="Lipzen A."/>
            <person name="Pangilinan J."/>
            <person name="Andreopoulos W."/>
            <person name="Hayes R.D."/>
            <person name="Ng V."/>
            <person name="Grigoriev I.V."/>
            <person name="Jackson S.A."/>
            <person name="Sutton T.D.S."/>
            <person name="Dobson A.D.W."/>
            <person name="Rama T."/>
        </authorList>
    </citation>
    <scope>NUCLEOTIDE SEQUENCE</scope>
    <source>
        <strain evidence="1">TS7</strain>
    </source>
</reference>
<protein>
    <submittedName>
        <fullName evidence="1">Uncharacterized protein</fullName>
    </submittedName>
</protein>
<dbReference type="RefSeq" id="XP_046116609.1">
    <property type="nucleotide sequence ID" value="XM_046263823.1"/>
</dbReference>
<proteinExistence type="predicted"/>
<evidence type="ECO:0000313" key="2">
    <source>
        <dbReference type="Proteomes" id="UP000887229"/>
    </source>
</evidence>
<comment type="caution">
    <text evidence="1">The sequence shown here is derived from an EMBL/GenBank/DDBJ whole genome shotgun (WGS) entry which is preliminary data.</text>
</comment>
<keyword evidence="2" id="KW-1185">Reference proteome</keyword>
<dbReference type="EMBL" id="MU251261">
    <property type="protein sequence ID" value="KAG9252685.1"/>
    <property type="molecule type" value="Genomic_DNA"/>
</dbReference>
<evidence type="ECO:0000313" key="1">
    <source>
        <dbReference type="EMBL" id="KAG9252685.1"/>
    </source>
</evidence>
<gene>
    <name evidence="1" type="ORF">F5Z01DRAFT_660269</name>
</gene>
<dbReference type="GeneID" id="70294726"/>
<dbReference type="Proteomes" id="UP000887229">
    <property type="component" value="Unassembled WGS sequence"/>
</dbReference>
<dbReference type="AlphaFoldDB" id="A0A9P7ZIL1"/>
<accession>A0A9P7ZIL1</accession>
<organism evidence="1 2">
    <name type="scientific">Emericellopsis atlantica</name>
    <dbReference type="NCBI Taxonomy" id="2614577"/>
    <lineage>
        <taxon>Eukaryota</taxon>
        <taxon>Fungi</taxon>
        <taxon>Dikarya</taxon>
        <taxon>Ascomycota</taxon>
        <taxon>Pezizomycotina</taxon>
        <taxon>Sordariomycetes</taxon>
        <taxon>Hypocreomycetidae</taxon>
        <taxon>Hypocreales</taxon>
        <taxon>Bionectriaceae</taxon>
        <taxon>Emericellopsis</taxon>
    </lineage>
</organism>
<name>A0A9P7ZIL1_9HYPO</name>
<sequence>MPEVLKNMVVHYAACRVDALWHRSDFQNLVEEKGEFAKALVGSMLSKRVLSVFEGHGL</sequence>
<dbReference type="OrthoDB" id="9997739at2759"/>